<keyword evidence="3" id="KW-1185">Reference proteome</keyword>
<comment type="caution">
    <text evidence="2">The sequence shown here is derived from an EMBL/GenBank/DDBJ whole genome shotgun (WGS) entry which is preliminary data.</text>
</comment>
<reference evidence="2 3" key="1">
    <citation type="journal article" date="2021" name="Hortic Res">
        <title>Chromosome-scale assembly of the Dendrobium chrysotoxum genome enhances the understanding of orchid evolution.</title>
        <authorList>
            <person name="Zhang Y."/>
            <person name="Zhang G.Q."/>
            <person name="Zhang D."/>
            <person name="Liu X.D."/>
            <person name="Xu X.Y."/>
            <person name="Sun W.H."/>
            <person name="Yu X."/>
            <person name="Zhu X."/>
            <person name="Wang Z.W."/>
            <person name="Zhao X."/>
            <person name="Zhong W.Y."/>
            <person name="Chen H."/>
            <person name="Yin W.L."/>
            <person name="Huang T."/>
            <person name="Niu S.C."/>
            <person name="Liu Z.J."/>
        </authorList>
    </citation>
    <scope>NUCLEOTIDE SEQUENCE [LARGE SCALE GENOMIC DNA]</scope>
    <source>
        <strain evidence="2">Lindl</strain>
    </source>
</reference>
<evidence type="ECO:0000313" key="3">
    <source>
        <dbReference type="Proteomes" id="UP000775213"/>
    </source>
</evidence>
<name>A0AAV7GP68_DENCH</name>
<dbReference type="AlphaFoldDB" id="A0AAV7GP68"/>
<evidence type="ECO:0000313" key="2">
    <source>
        <dbReference type="EMBL" id="KAH0457956.1"/>
    </source>
</evidence>
<feature type="transmembrane region" description="Helical" evidence="1">
    <location>
        <begin position="76"/>
        <end position="95"/>
    </location>
</feature>
<keyword evidence="1" id="KW-0812">Transmembrane</keyword>
<proteinExistence type="predicted"/>
<keyword evidence="1" id="KW-0472">Membrane</keyword>
<dbReference type="Proteomes" id="UP000775213">
    <property type="component" value="Unassembled WGS sequence"/>
</dbReference>
<dbReference type="EMBL" id="JAGFBR010000012">
    <property type="protein sequence ID" value="KAH0457956.1"/>
    <property type="molecule type" value="Genomic_DNA"/>
</dbReference>
<evidence type="ECO:0000256" key="1">
    <source>
        <dbReference type="SAM" id="Phobius"/>
    </source>
</evidence>
<organism evidence="2 3">
    <name type="scientific">Dendrobium chrysotoxum</name>
    <name type="common">Orchid</name>
    <dbReference type="NCBI Taxonomy" id="161865"/>
    <lineage>
        <taxon>Eukaryota</taxon>
        <taxon>Viridiplantae</taxon>
        <taxon>Streptophyta</taxon>
        <taxon>Embryophyta</taxon>
        <taxon>Tracheophyta</taxon>
        <taxon>Spermatophyta</taxon>
        <taxon>Magnoliopsida</taxon>
        <taxon>Liliopsida</taxon>
        <taxon>Asparagales</taxon>
        <taxon>Orchidaceae</taxon>
        <taxon>Epidendroideae</taxon>
        <taxon>Malaxideae</taxon>
        <taxon>Dendrobiinae</taxon>
        <taxon>Dendrobium</taxon>
    </lineage>
</organism>
<gene>
    <name evidence="2" type="ORF">IEQ34_013271</name>
</gene>
<accession>A0AAV7GP68</accession>
<protein>
    <submittedName>
        <fullName evidence="2">Uncharacterized protein</fullName>
    </submittedName>
</protein>
<sequence length="131" mass="15755">MLMKMKTDLEEDVAFLEQMIFPQEGEAKNQHADVQEAKEFKLKELHPEFQLIVFTEYLLHIFHDLLRMRRTRFTTFRPIMLVLLFAKIITITGQISERNLHDHGLEKLMATLRQNEQDDDYKCNQSEYHMQ</sequence>
<keyword evidence="1" id="KW-1133">Transmembrane helix</keyword>